<dbReference type="KEGG" id="aaut:ACETAC_02170"/>
<proteinExistence type="predicted"/>
<evidence type="ECO:0000313" key="2">
    <source>
        <dbReference type="EMBL" id="QSZ27729.1"/>
    </source>
</evidence>
<dbReference type="AlphaFoldDB" id="A0A975GAQ8"/>
<feature type="transmembrane region" description="Helical" evidence="1">
    <location>
        <begin position="144"/>
        <end position="165"/>
    </location>
</feature>
<sequence length="171" mass="18747">MDKNSSKPITNTQFITRTAVLLAITIIIQFIKMPQLITGSLVNTMLIIAAGLVGMWSGITIGLLTPIIAFAVGIMGFPIMIPFIMIGNALYVLLYSLIKNKIVSMIIGSIVKFLWLSISVKYLLNLFNVKVPLKIVQAFTLPQLITALTGGIIALIFISLMNNYFAKAKQE</sequence>
<accession>A0A975GAQ8</accession>
<dbReference type="RefSeq" id="WP_284680438.1">
    <property type="nucleotide sequence ID" value="NZ_CP060096.1"/>
</dbReference>
<feature type="transmembrane region" description="Helical" evidence="1">
    <location>
        <begin position="14"/>
        <end position="31"/>
    </location>
</feature>
<keyword evidence="1" id="KW-0472">Membrane</keyword>
<dbReference type="Pfam" id="PF12822">
    <property type="entry name" value="ECF_trnsprt"/>
    <property type="match status" value="1"/>
</dbReference>
<keyword evidence="1" id="KW-1133">Transmembrane helix</keyword>
<dbReference type="InterPro" id="IPR024529">
    <property type="entry name" value="ECF_trnsprt_substrate-spec"/>
</dbReference>
<evidence type="ECO:0000313" key="3">
    <source>
        <dbReference type="Proteomes" id="UP000671913"/>
    </source>
</evidence>
<feature type="transmembrane region" description="Helical" evidence="1">
    <location>
        <begin position="102"/>
        <end position="124"/>
    </location>
</feature>
<keyword evidence="1" id="KW-0812">Transmembrane</keyword>
<gene>
    <name evidence="2" type="ORF">ACETAC_02170</name>
</gene>
<feature type="transmembrane region" description="Helical" evidence="1">
    <location>
        <begin position="43"/>
        <end position="61"/>
    </location>
</feature>
<feature type="transmembrane region" description="Helical" evidence="1">
    <location>
        <begin position="67"/>
        <end position="95"/>
    </location>
</feature>
<dbReference type="GO" id="GO:0022857">
    <property type="term" value="F:transmembrane transporter activity"/>
    <property type="evidence" value="ECO:0007669"/>
    <property type="project" value="InterPro"/>
</dbReference>
<dbReference type="Proteomes" id="UP000671913">
    <property type="component" value="Chromosome"/>
</dbReference>
<keyword evidence="3" id="KW-1185">Reference proteome</keyword>
<dbReference type="EMBL" id="CP060096">
    <property type="protein sequence ID" value="QSZ27729.1"/>
    <property type="molecule type" value="Genomic_DNA"/>
</dbReference>
<reference evidence="2" key="1">
    <citation type="submission" date="2020-08" db="EMBL/GenBank/DDBJ databases">
        <title>Genomic insights into the carbon and energy metabolism of the first obligate autotrophic acetogenic bacterium Aceticella autotrophica gen. nov., sp. nov.</title>
        <authorList>
            <person name="Toshchakov S.V."/>
            <person name="Elcheninov A.G."/>
            <person name="Kublanov I.V."/>
            <person name="Frolov E.N."/>
            <person name="Lebedinsky A.V."/>
        </authorList>
    </citation>
    <scope>NUCLEOTIDE SEQUENCE</scope>
    <source>
        <strain evidence="2">3443-3Ac</strain>
    </source>
</reference>
<organism evidence="2 3">
    <name type="scientific">Aceticella autotrophica</name>
    <dbReference type="NCBI Taxonomy" id="2755338"/>
    <lineage>
        <taxon>Bacteria</taxon>
        <taxon>Bacillati</taxon>
        <taxon>Bacillota</taxon>
        <taxon>Clostridia</taxon>
        <taxon>Thermoanaerobacterales</taxon>
        <taxon>Thermoanaerobacteraceae</taxon>
        <taxon>Aceticella</taxon>
    </lineage>
</organism>
<name>A0A975GAQ8_9THEO</name>
<dbReference type="Gene3D" id="1.10.1760.20">
    <property type="match status" value="1"/>
</dbReference>
<evidence type="ECO:0000256" key="1">
    <source>
        <dbReference type="SAM" id="Phobius"/>
    </source>
</evidence>
<protein>
    <submittedName>
        <fullName evidence="2">ECF transporter S component</fullName>
    </submittedName>
</protein>